<organism evidence="2">
    <name type="scientific">Albugo laibachii Nc14</name>
    <dbReference type="NCBI Taxonomy" id="890382"/>
    <lineage>
        <taxon>Eukaryota</taxon>
        <taxon>Sar</taxon>
        <taxon>Stramenopiles</taxon>
        <taxon>Oomycota</taxon>
        <taxon>Peronosporomycetes</taxon>
        <taxon>Albuginales</taxon>
        <taxon>Albuginaceae</taxon>
        <taxon>Albugo</taxon>
    </lineage>
</organism>
<dbReference type="HOGENOM" id="CLU_851176_0_0_1"/>
<keyword evidence="1" id="KW-0812">Transmembrane</keyword>
<protein>
    <submittedName>
        <fullName evidence="2">Crinkler (CRN) family protein putative</fullName>
    </submittedName>
</protein>
<reference evidence="2" key="1">
    <citation type="journal article" date="2011" name="PLoS Biol.">
        <title>Gene gain and loss during evolution of obligate parasitism in the white rust pathogen of Arabidopsis thaliana.</title>
        <authorList>
            <person name="Kemen E."/>
            <person name="Gardiner A."/>
            <person name="Schultz-Larsen T."/>
            <person name="Kemen A.C."/>
            <person name="Balmuth A.L."/>
            <person name="Robert-Seilaniantz A."/>
            <person name="Bailey K."/>
            <person name="Holub E."/>
            <person name="Studholme D.J."/>
            <person name="Maclean D."/>
            <person name="Jones J.D."/>
        </authorList>
    </citation>
    <scope>NUCLEOTIDE SEQUENCE</scope>
</reference>
<sequence length="346" mass="40185">MRSRDHGDRIWCDAVDLILYLAKNGTAWFTSEVLEEYRPVWGKPRGDPSRMVEMDPVLPINDNLYVGRDFQPGNAEIHVLVVVPRRKFNSLSGIQIDTLRRSTFSQPEMDTLREDCIHLPNWEAGIVHNVPSIWAFMKKIGGSTSFDKIFWRLEEKQVLSSILDRWREASSDESSLADMRLRSIVIGSRGIGKSMLLALMAFYIFFIYKTNVLFYRLVFLTPEPEFLSYLGYENGNAVHYVLEEGTTEEAWNVRKELNHQHGIRNCRLVMDVYSYKDVPKGFESYTLLGTKEVDIKPQDSVTQHYLLPSWSQKDLFSLGEEMYDFRSYGIKERYATSGGRVRDFTR</sequence>
<proteinExistence type="predicted"/>
<dbReference type="EMBL" id="FR825291">
    <property type="protein sequence ID" value="CCA28291.1"/>
    <property type="molecule type" value="Genomic_DNA"/>
</dbReference>
<keyword evidence="1" id="KW-1133">Transmembrane helix</keyword>
<reference evidence="2" key="2">
    <citation type="submission" date="2011-02" db="EMBL/GenBank/DDBJ databases">
        <authorList>
            <person name="MacLean D."/>
        </authorList>
    </citation>
    <scope>NUCLEOTIDE SEQUENCE</scope>
</reference>
<keyword evidence="1" id="KW-0472">Membrane</keyword>
<gene>
    <name evidence="2" type="primary">AlNc14C2022G13128</name>
    <name evidence="2" type="ORF">ALNC14_144350</name>
</gene>
<feature type="transmembrane region" description="Helical" evidence="1">
    <location>
        <begin position="190"/>
        <end position="208"/>
    </location>
</feature>
<evidence type="ECO:0000313" key="2">
    <source>
        <dbReference type="EMBL" id="CCA28291.1"/>
    </source>
</evidence>
<dbReference type="AlphaFoldDB" id="F0X2W1"/>
<accession>F0X2W1</accession>
<name>F0X2W1_9STRA</name>
<evidence type="ECO:0000256" key="1">
    <source>
        <dbReference type="SAM" id="Phobius"/>
    </source>
</evidence>